<protein>
    <recommendedName>
        <fullName evidence="3">DUF5123 domain-containing protein</fullName>
    </recommendedName>
</protein>
<sequence>MNIRTLLVGLGIGSLVAFQSCREDFDFDPISSDLRFNTDTISVDTVYNHSKSETYVLKIYNPDDKDLVIPRIALAKGENSYFNINVDGQAGTTFTNIPIRKNDSLFVFVEIEADEAPINPFYDDEILVETTQNQQHVKLISWIEKAQIHTANATLSSANWNSNEAQVIEGNLTITNNLTIDAGTKVYFKRGASLIIDNNATLNVNGSLGNEVKFRSSRHDTKYDSLPNQWNKIELKQNSVSNINYAKIIGADTGLNVNEAQLTINNSFVVNNQSYGILANNAKINGYNLIVNNANLAAFAVENGGEYTFYHSTFANYFNMIGTAGPAYSLYLSNYIDQTTNALTQATFANCIFYNQRTPNAVFLDKKDGAAFNYNFDTNLFKNVNTAELNVLTAAGFTNSIVGDPLFVDGTYTSNKLKVGENSPALNAGKVSIAQQYPKDYYGIPRGTNPTLGAIQ</sequence>
<dbReference type="EMBL" id="RDOJ01000024">
    <property type="protein sequence ID" value="RLZ06593.1"/>
    <property type="molecule type" value="Genomic_DNA"/>
</dbReference>
<evidence type="ECO:0008006" key="3">
    <source>
        <dbReference type="Google" id="ProtNLM"/>
    </source>
</evidence>
<accession>A0A3L9M258</accession>
<dbReference type="AlphaFoldDB" id="A0A3L9M258"/>
<evidence type="ECO:0000313" key="2">
    <source>
        <dbReference type="Proteomes" id="UP000275348"/>
    </source>
</evidence>
<comment type="caution">
    <text evidence="1">The sequence shown here is derived from an EMBL/GenBank/DDBJ whole genome shotgun (WGS) entry which is preliminary data.</text>
</comment>
<gene>
    <name evidence="1" type="ORF">EAH69_12930</name>
</gene>
<name>A0A3L9M258_9FLAO</name>
<dbReference type="PROSITE" id="PS51257">
    <property type="entry name" value="PROKAR_LIPOPROTEIN"/>
    <property type="match status" value="1"/>
</dbReference>
<reference evidence="1 2" key="1">
    <citation type="submission" date="2018-10" db="EMBL/GenBank/DDBJ databases">
        <authorList>
            <person name="Chen X."/>
        </authorList>
    </citation>
    <scope>NUCLEOTIDE SEQUENCE [LARGE SCALE GENOMIC DNA]</scope>
    <source>
        <strain evidence="1 2">YIM 102668</strain>
    </source>
</reference>
<dbReference type="Proteomes" id="UP000275348">
    <property type="component" value="Unassembled WGS sequence"/>
</dbReference>
<organism evidence="1 2">
    <name type="scientific">Faecalibacter macacae</name>
    <dbReference type="NCBI Taxonomy" id="1859289"/>
    <lineage>
        <taxon>Bacteria</taxon>
        <taxon>Pseudomonadati</taxon>
        <taxon>Bacteroidota</taxon>
        <taxon>Flavobacteriia</taxon>
        <taxon>Flavobacteriales</taxon>
        <taxon>Weeksellaceae</taxon>
        <taxon>Faecalibacter</taxon>
    </lineage>
</organism>
<dbReference type="RefSeq" id="WP_121935632.1">
    <property type="nucleotide sequence ID" value="NZ_RDOJ01000024.1"/>
</dbReference>
<proteinExistence type="predicted"/>
<dbReference type="OrthoDB" id="1111178at2"/>
<keyword evidence="2" id="KW-1185">Reference proteome</keyword>
<dbReference type="InterPro" id="IPR011050">
    <property type="entry name" value="Pectin_lyase_fold/virulence"/>
</dbReference>
<evidence type="ECO:0000313" key="1">
    <source>
        <dbReference type="EMBL" id="RLZ06593.1"/>
    </source>
</evidence>
<dbReference type="SUPFAM" id="SSF51126">
    <property type="entry name" value="Pectin lyase-like"/>
    <property type="match status" value="1"/>
</dbReference>